<evidence type="ECO:0000256" key="4">
    <source>
        <dbReference type="ARBA" id="ARBA00005189"/>
    </source>
</evidence>
<evidence type="ECO:0000256" key="16">
    <source>
        <dbReference type="ARBA" id="ARBA00023209"/>
    </source>
</evidence>
<proteinExistence type="inferred from homology"/>
<dbReference type="GO" id="GO:0004605">
    <property type="term" value="F:phosphatidate cytidylyltransferase activity"/>
    <property type="evidence" value="ECO:0007669"/>
    <property type="project" value="UniProtKB-EC"/>
</dbReference>
<dbReference type="AlphaFoldDB" id="A0A0R0DZV3"/>
<evidence type="ECO:0000256" key="13">
    <source>
        <dbReference type="ARBA" id="ARBA00022989"/>
    </source>
</evidence>
<evidence type="ECO:0000256" key="18">
    <source>
        <dbReference type="RuleBase" id="RU003938"/>
    </source>
</evidence>
<evidence type="ECO:0000256" key="11">
    <source>
        <dbReference type="ARBA" id="ARBA00022692"/>
    </source>
</evidence>
<dbReference type="RefSeq" id="WP_057640034.1">
    <property type="nucleotide sequence ID" value="NZ_LDJP01000020.1"/>
</dbReference>
<dbReference type="GO" id="GO:0016024">
    <property type="term" value="P:CDP-diacylglycerol biosynthetic process"/>
    <property type="evidence" value="ECO:0007669"/>
    <property type="project" value="UniProtKB-UniPathway"/>
</dbReference>
<evidence type="ECO:0000256" key="10">
    <source>
        <dbReference type="ARBA" id="ARBA00022679"/>
    </source>
</evidence>
<keyword evidence="8" id="KW-1003">Cell membrane</keyword>
<comment type="pathway">
    <text evidence="3 18">Phospholipid metabolism; CDP-diacylglycerol biosynthesis; CDP-diacylglycerol from sn-glycerol 3-phosphate: step 3/3.</text>
</comment>
<keyword evidence="17" id="KW-1208">Phospholipid metabolism</keyword>
<sequence length="274" mass="28706">MTKTRVIAALIMAPVAICAILLLPTQWLAAAAALVFLTGLWEWLKLTGVDGLPRTVLLVLNLLLMVLIVWASPADNPVLFQLATLIGAGFWLLALLWLRCYGFGAHEESAARMLKLAAGTLAIVPAWAALVLVHHGEPNGHRWLLTALAIVWAADSGAYFAGRAFGRRKLAPRISPNKTVEGLLGGLAAGLVVALGFGWLAGVAAADIGWLLLVAALAVLASVLGDLFESLLKRHAGAKDSGSVIPGHGGVLDRIDGVLAALPVFALGKEIFGF</sequence>
<evidence type="ECO:0000256" key="3">
    <source>
        <dbReference type="ARBA" id="ARBA00005119"/>
    </source>
</evidence>
<keyword evidence="14" id="KW-0443">Lipid metabolism</keyword>
<comment type="similarity">
    <text evidence="5 18">Belongs to the CDS family.</text>
</comment>
<evidence type="ECO:0000256" key="15">
    <source>
        <dbReference type="ARBA" id="ARBA00023136"/>
    </source>
</evidence>
<dbReference type="STRING" id="659018.ABB34_04365"/>
<evidence type="ECO:0000256" key="17">
    <source>
        <dbReference type="ARBA" id="ARBA00023264"/>
    </source>
</evidence>
<organism evidence="20 21">
    <name type="scientific">Stenotrophomonas daejeonensis</name>
    <dbReference type="NCBI Taxonomy" id="659018"/>
    <lineage>
        <taxon>Bacteria</taxon>
        <taxon>Pseudomonadati</taxon>
        <taxon>Pseudomonadota</taxon>
        <taxon>Gammaproteobacteria</taxon>
        <taxon>Lysobacterales</taxon>
        <taxon>Lysobacteraceae</taxon>
        <taxon>Stenotrophomonas</taxon>
    </lineage>
</organism>
<feature type="transmembrane region" description="Helical" evidence="19">
    <location>
        <begin position="208"/>
        <end position="228"/>
    </location>
</feature>
<feature type="transmembrane region" description="Helical" evidence="19">
    <location>
        <begin position="113"/>
        <end position="134"/>
    </location>
</feature>
<evidence type="ECO:0000256" key="14">
    <source>
        <dbReference type="ARBA" id="ARBA00023098"/>
    </source>
</evidence>
<comment type="caution">
    <text evidence="20">The sequence shown here is derived from an EMBL/GenBank/DDBJ whole genome shotgun (WGS) entry which is preliminary data.</text>
</comment>
<keyword evidence="16" id="KW-0594">Phospholipid biosynthesis</keyword>
<evidence type="ECO:0000256" key="1">
    <source>
        <dbReference type="ARBA" id="ARBA00001698"/>
    </source>
</evidence>
<dbReference type="PANTHER" id="PTHR46382:SF1">
    <property type="entry name" value="PHOSPHATIDATE CYTIDYLYLTRANSFERASE"/>
    <property type="match status" value="1"/>
</dbReference>
<keyword evidence="12 18" id="KW-0548">Nucleotidyltransferase</keyword>
<keyword evidence="11 18" id="KW-0812">Transmembrane</keyword>
<evidence type="ECO:0000256" key="6">
    <source>
        <dbReference type="ARBA" id="ARBA00012487"/>
    </source>
</evidence>
<evidence type="ECO:0000313" key="21">
    <source>
        <dbReference type="Proteomes" id="UP000050940"/>
    </source>
</evidence>
<dbReference type="PROSITE" id="PS01315">
    <property type="entry name" value="CDS"/>
    <property type="match status" value="1"/>
</dbReference>
<comment type="catalytic activity">
    <reaction evidence="1 18">
        <text>a 1,2-diacyl-sn-glycero-3-phosphate + CTP + H(+) = a CDP-1,2-diacyl-sn-glycerol + diphosphate</text>
        <dbReference type="Rhea" id="RHEA:16229"/>
        <dbReference type="ChEBI" id="CHEBI:15378"/>
        <dbReference type="ChEBI" id="CHEBI:33019"/>
        <dbReference type="ChEBI" id="CHEBI:37563"/>
        <dbReference type="ChEBI" id="CHEBI:58332"/>
        <dbReference type="ChEBI" id="CHEBI:58608"/>
        <dbReference type="EC" id="2.7.7.41"/>
    </reaction>
</comment>
<dbReference type="Proteomes" id="UP000050940">
    <property type="component" value="Unassembled WGS sequence"/>
</dbReference>
<feature type="transmembrane region" description="Helical" evidence="19">
    <location>
        <begin position="140"/>
        <end position="161"/>
    </location>
</feature>
<feature type="transmembrane region" description="Helical" evidence="19">
    <location>
        <begin position="28"/>
        <end position="44"/>
    </location>
</feature>
<name>A0A0R0DZV3_9GAMM</name>
<comment type="pathway">
    <text evidence="4">Lipid metabolism.</text>
</comment>
<accession>A0A0R0DZV3</accession>
<dbReference type="UniPathway" id="UPA00557">
    <property type="reaction ID" value="UER00614"/>
</dbReference>
<keyword evidence="13 19" id="KW-1133">Transmembrane helix</keyword>
<reference evidence="20 21" key="1">
    <citation type="submission" date="2015-05" db="EMBL/GenBank/DDBJ databases">
        <title>Genome sequencing and analysis of members of genus Stenotrophomonas.</title>
        <authorList>
            <person name="Patil P.P."/>
            <person name="Midha S."/>
            <person name="Patil P.B."/>
        </authorList>
    </citation>
    <scope>NUCLEOTIDE SEQUENCE [LARGE SCALE GENOMIC DNA]</scope>
    <source>
        <strain evidence="20 21">JCM 16244</strain>
    </source>
</reference>
<dbReference type="EMBL" id="LDJP01000020">
    <property type="protein sequence ID" value="KRG87596.1"/>
    <property type="molecule type" value="Genomic_DNA"/>
</dbReference>
<keyword evidence="9" id="KW-0444">Lipid biosynthesis</keyword>
<comment type="subcellular location">
    <subcellularLocation>
        <location evidence="2">Cell membrane</location>
        <topology evidence="2">Multi-pass membrane protein</topology>
    </subcellularLocation>
</comment>
<keyword evidence="21" id="KW-1185">Reference proteome</keyword>
<feature type="transmembrane region" description="Helical" evidence="19">
    <location>
        <begin position="56"/>
        <end position="72"/>
    </location>
</feature>
<evidence type="ECO:0000256" key="8">
    <source>
        <dbReference type="ARBA" id="ARBA00022475"/>
    </source>
</evidence>
<dbReference type="GO" id="GO:0005886">
    <property type="term" value="C:plasma membrane"/>
    <property type="evidence" value="ECO:0007669"/>
    <property type="project" value="UniProtKB-SubCell"/>
</dbReference>
<feature type="transmembrane region" description="Helical" evidence="19">
    <location>
        <begin position="182"/>
        <end position="202"/>
    </location>
</feature>
<feature type="transmembrane region" description="Helical" evidence="19">
    <location>
        <begin position="78"/>
        <end position="101"/>
    </location>
</feature>
<dbReference type="EC" id="2.7.7.41" evidence="6 18"/>
<dbReference type="PATRIC" id="fig|659018.3.peg.774"/>
<protein>
    <recommendedName>
        <fullName evidence="7 18">Phosphatidate cytidylyltransferase</fullName>
        <ecNumber evidence="6 18">2.7.7.41</ecNumber>
    </recommendedName>
</protein>
<dbReference type="InterPro" id="IPR000374">
    <property type="entry name" value="PC_trans"/>
</dbReference>
<gene>
    <name evidence="20" type="ORF">ABB34_04365</name>
</gene>
<evidence type="ECO:0000256" key="19">
    <source>
        <dbReference type="SAM" id="Phobius"/>
    </source>
</evidence>
<dbReference type="Pfam" id="PF01148">
    <property type="entry name" value="CTP_transf_1"/>
    <property type="match status" value="1"/>
</dbReference>
<evidence type="ECO:0000256" key="2">
    <source>
        <dbReference type="ARBA" id="ARBA00004651"/>
    </source>
</evidence>
<evidence type="ECO:0000256" key="5">
    <source>
        <dbReference type="ARBA" id="ARBA00010185"/>
    </source>
</evidence>
<evidence type="ECO:0000256" key="12">
    <source>
        <dbReference type="ARBA" id="ARBA00022695"/>
    </source>
</evidence>
<dbReference type="OrthoDB" id="9799199at2"/>
<keyword evidence="10 18" id="KW-0808">Transferase</keyword>
<evidence type="ECO:0000256" key="7">
    <source>
        <dbReference type="ARBA" id="ARBA00019373"/>
    </source>
</evidence>
<evidence type="ECO:0000313" key="20">
    <source>
        <dbReference type="EMBL" id="KRG87596.1"/>
    </source>
</evidence>
<dbReference type="PANTHER" id="PTHR46382">
    <property type="entry name" value="PHOSPHATIDATE CYTIDYLYLTRANSFERASE"/>
    <property type="match status" value="1"/>
</dbReference>
<evidence type="ECO:0000256" key="9">
    <source>
        <dbReference type="ARBA" id="ARBA00022516"/>
    </source>
</evidence>
<keyword evidence="15 19" id="KW-0472">Membrane</keyword>